<dbReference type="RefSeq" id="WP_209557925.1">
    <property type="nucleotide sequence ID" value="NZ_JAEDXU010000006.1"/>
</dbReference>
<dbReference type="EMBL" id="JAEDXU010000006">
    <property type="protein sequence ID" value="MBP1047144.1"/>
    <property type="molecule type" value="Genomic_DNA"/>
</dbReference>
<dbReference type="InterPro" id="IPR058112">
    <property type="entry name" value="CD3337_EF1877-like"/>
</dbReference>
<reference evidence="4 5" key="1">
    <citation type="submission" date="2020-12" db="EMBL/GenBank/DDBJ databases">
        <title>Vagococcus allomyrinae sp. nov. and Enterococcus lavae sp. nov., isolated from the larvae of Allomyrina dichotoma.</title>
        <authorList>
            <person name="Lee S.D."/>
        </authorList>
    </citation>
    <scope>NUCLEOTIDE SEQUENCE [LARGE SCALE GENOMIC DNA]</scope>
    <source>
        <strain evidence="4 5">BWM-S5</strain>
    </source>
</reference>
<feature type="transmembrane region" description="Helical" evidence="2">
    <location>
        <begin position="369"/>
        <end position="387"/>
    </location>
</feature>
<sequence length="663" mass="75262">MRKTIFLLFLLLSMFSFPLSAAAEDIQNTPNEAQGLKVEKFDLDSYQSYVNNKDSMNPMTDKGQAGWINGAANILFGFNKMFYSAFDFGLEIFSEKNILNQYVDQFTLYSKKIYNNLYSKYITTIVVIVAVYCFYLYVTKGERQAINKFLTFIAIFLVGFVWNEKAGEIIKYADSLASELQADLMTITSEDQSGDDATTKVRNSLFEMTVEEPFYLLNYGVTSKEDINTKEEPNRSEALLVTEATNSKYEELRKVIEGSESDNKFLAPDKAGWKLSIAALSIPMTLLIGIPMFMIQMFNFLLQMIVLLISSVIGISMFLSLVPAFSGAAKNTFKYLFGVVALRAGTGLAFSLLVLIVQLGRVIVPAADAKSYMVQAFTIFFIIYICWKFRNKIIVMVTGGMVASLEGGMWKQTKKVGKDGWDSVKATENAARGARSIPDFFKQRFGRQKEEEELERRRDSSVDPNDLTENNNQSDVPFDINSGNLNTSPKYQEHLENATNDIQDDISSLGTDMRKGFSEMDDPETMYNDMSENGLNQDDYSDLSTAYDYPEYENQNYSINEGMVRDSEGYSAVEFDEPDMNISEYTTNHEQKLHDSYDVDLTNEYGSDLQESQESRIPEGLDQTEYEQYKSQMYGKIVDFPRPKKDEETTAAFYEELAEARGE</sequence>
<proteinExistence type="predicted"/>
<evidence type="ECO:0000256" key="2">
    <source>
        <dbReference type="SAM" id="Phobius"/>
    </source>
</evidence>
<feature type="region of interest" description="Disordered" evidence="1">
    <location>
        <begin position="447"/>
        <end position="487"/>
    </location>
</feature>
<protein>
    <submittedName>
        <fullName evidence="4">Uncharacterized protein</fullName>
    </submittedName>
</protein>
<feature type="compositionally biased region" description="Basic and acidic residues" evidence="1">
    <location>
        <begin position="447"/>
        <end position="461"/>
    </location>
</feature>
<keyword evidence="2" id="KW-1133">Transmembrane helix</keyword>
<feature type="transmembrane region" description="Helical" evidence="2">
    <location>
        <begin position="271"/>
        <end position="293"/>
    </location>
</feature>
<keyword evidence="2" id="KW-0472">Membrane</keyword>
<organism evidence="4 5">
    <name type="scientific">Enterococcus larvae</name>
    <dbReference type="NCBI Taxonomy" id="2794352"/>
    <lineage>
        <taxon>Bacteria</taxon>
        <taxon>Bacillati</taxon>
        <taxon>Bacillota</taxon>
        <taxon>Bacilli</taxon>
        <taxon>Lactobacillales</taxon>
        <taxon>Enterococcaceae</taxon>
        <taxon>Enterococcus</taxon>
    </lineage>
</organism>
<feature type="chain" id="PRO_5046704744" evidence="3">
    <location>
        <begin position="22"/>
        <end position="663"/>
    </location>
</feature>
<feature type="transmembrane region" description="Helical" evidence="2">
    <location>
        <begin position="145"/>
        <end position="162"/>
    </location>
</feature>
<feature type="compositionally biased region" description="Polar residues" evidence="1">
    <location>
        <begin position="467"/>
        <end position="487"/>
    </location>
</feature>
<keyword evidence="5" id="KW-1185">Reference proteome</keyword>
<evidence type="ECO:0000313" key="5">
    <source>
        <dbReference type="Proteomes" id="UP000673375"/>
    </source>
</evidence>
<feature type="transmembrane region" description="Helical" evidence="2">
    <location>
        <begin position="118"/>
        <end position="138"/>
    </location>
</feature>
<evidence type="ECO:0000256" key="3">
    <source>
        <dbReference type="SAM" id="SignalP"/>
    </source>
</evidence>
<evidence type="ECO:0000256" key="1">
    <source>
        <dbReference type="SAM" id="MobiDB-lite"/>
    </source>
</evidence>
<feature type="signal peptide" evidence="3">
    <location>
        <begin position="1"/>
        <end position="21"/>
    </location>
</feature>
<comment type="caution">
    <text evidence="4">The sequence shown here is derived from an EMBL/GenBank/DDBJ whole genome shotgun (WGS) entry which is preliminary data.</text>
</comment>
<keyword evidence="2" id="KW-0812">Transmembrane</keyword>
<keyword evidence="3" id="KW-0732">Signal</keyword>
<dbReference type="Proteomes" id="UP000673375">
    <property type="component" value="Unassembled WGS sequence"/>
</dbReference>
<feature type="transmembrane region" description="Helical" evidence="2">
    <location>
        <begin position="305"/>
        <end position="329"/>
    </location>
</feature>
<gene>
    <name evidence="4" type="ORF">I6N96_12755</name>
</gene>
<name>A0ABS4CKL7_9ENTE</name>
<accession>A0ABS4CKL7</accession>
<evidence type="ECO:0000313" key="4">
    <source>
        <dbReference type="EMBL" id="MBP1047144.1"/>
    </source>
</evidence>
<dbReference type="NCBIfam" id="NF046089">
    <property type="entry name" value="CD3337_EF1877"/>
    <property type="match status" value="1"/>
</dbReference>
<feature type="transmembrane region" description="Helical" evidence="2">
    <location>
        <begin position="335"/>
        <end position="357"/>
    </location>
</feature>